<dbReference type="Gene3D" id="2.170.140.10">
    <property type="entry name" value="Chitin binding domain"/>
    <property type="match status" value="1"/>
</dbReference>
<dbReference type="GO" id="GO:0008061">
    <property type="term" value="F:chitin binding"/>
    <property type="evidence" value="ECO:0007669"/>
    <property type="project" value="InterPro"/>
</dbReference>
<evidence type="ECO:0000256" key="2">
    <source>
        <dbReference type="SAM" id="Phobius"/>
    </source>
</evidence>
<evidence type="ECO:0000256" key="3">
    <source>
        <dbReference type="SAM" id="SignalP"/>
    </source>
</evidence>
<evidence type="ECO:0000313" key="6">
    <source>
        <dbReference type="Proteomes" id="UP000747542"/>
    </source>
</evidence>
<feature type="chain" id="PRO_5035264388" evidence="3">
    <location>
        <begin position="20"/>
        <end position="241"/>
    </location>
</feature>
<feature type="region of interest" description="Disordered" evidence="1">
    <location>
        <begin position="204"/>
        <end position="241"/>
    </location>
</feature>
<feature type="domain" description="Chitin-binding type-2" evidence="4">
    <location>
        <begin position="112"/>
        <end position="180"/>
    </location>
</feature>
<reference evidence="5" key="1">
    <citation type="journal article" date="2021" name="Sci. Adv.">
        <title>The American lobster genome reveals insights on longevity, neural, and immune adaptations.</title>
        <authorList>
            <person name="Polinski J.M."/>
            <person name="Zimin A.V."/>
            <person name="Clark K.F."/>
            <person name="Kohn A.B."/>
            <person name="Sadowski N."/>
            <person name="Timp W."/>
            <person name="Ptitsyn A."/>
            <person name="Khanna P."/>
            <person name="Romanova D.Y."/>
            <person name="Williams P."/>
            <person name="Greenwood S.J."/>
            <person name="Moroz L.L."/>
            <person name="Walt D.R."/>
            <person name="Bodnar A.G."/>
        </authorList>
    </citation>
    <scope>NUCLEOTIDE SEQUENCE</scope>
    <source>
        <strain evidence="5">GMGI-L3</strain>
    </source>
</reference>
<sequence>MTMMKQLLVLVALAVSTSARMAGMLPGGSGALQSGFSCIDRPFGYYADVENHCKAFHVCYPVTEEDGTLTETAHFSFICAMMKVVLLLVTVLAAASARMSGRLPGGFHIDPGFSCESRAYGFYADIQNSCSAYHICHPVYDETEQLVEMAHFTFLCGPGTIFDQELLACAHPKKAFPCSESDTIYEHSNLQLLIDWREKNRAQAERRAHTLERAQEEERAQAELRSQANERPQATESEELF</sequence>
<dbReference type="PANTHER" id="PTHR22933:SF31">
    <property type="entry name" value="FI18007P1"/>
    <property type="match status" value="1"/>
</dbReference>
<proteinExistence type="predicted"/>
<dbReference type="PANTHER" id="PTHR22933">
    <property type="entry name" value="FI18007P1-RELATED"/>
    <property type="match status" value="1"/>
</dbReference>
<keyword evidence="3" id="KW-0732">Signal</keyword>
<protein>
    <submittedName>
        <fullName evidence="5">U-scoloptoxin(01)-Cw1a-like 9</fullName>
    </submittedName>
</protein>
<evidence type="ECO:0000259" key="4">
    <source>
        <dbReference type="PROSITE" id="PS50940"/>
    </source>
</evidence>
<dbReference type="EMBL" id="JAHLQT010037514">
    <property type="protein sequence ID" value="KAG7157378.1"/>
    <property type="molecule type" value="Genomic_DNA"/>
</dbReference>
<comment type="caution">
    <text evidence="5">The sequence shown here is derived from an EMBL/GenBank/DDBJ whole genome shotgun (WGS) entry which is preliminary data.</text>
</comment>
<feature type="compositionally biased region" description="Basic and acidic residues" evidence="1">
    <location>
        <begin position="204"/>
        <end position="222"/>
    </location>
</feature>
<dbReference type="PROSITE" id="PS50940">
    <property type="entry name" value="CHIT_BIND_II"/>
    <property type="match status" value="1"/>
</dbReference>
<dbReference type="SUPFAM" id="SSF57625">
    <property type="entry name" value="Invertebrate chitin-binding proteins"/>
    <property type="match status" value="1"/>
</dbReference>
<dbReference type="AlphaFoldDB" id="A0A8J5JMU9"/>
<evidence type="ECO:0000313" key="5">
    <source>
        <dbReference type="EMBL" id="KAG7157378.1"/>
    </source>
</evidence>
<organism evidence="5 6">
    <name type="scientific">Homarus americanus</name>
    <name type="common">American lobster</name>
    <dbReference type="NCBI Taxonomy" id="6706"/>
    <lineage>
        <taxon>Eukaryota</taxon>
        <taxon>Metazoa</taxon>
        <taxon>Ecdysozoa</taxon>
        <taxon>Arthropoda</taxon>
        <taxon>Crustacea</taxon>
        <taxon>Multicrustacea</taxon>
        <taxon>Malacostraca</taxon>
        <taxon>Eumalacostraca</taxon>
        <taxon>Eucarida</taxon>
        <taxon>Decapoda</taxon>
        <taxon>Pleocyemata</taxon>
        <taxon>Astacidea</taxon>
        <taxon>Nephropoidea</taxon>
        <taxon>Nephropidae</taxon>
        <taxon>Homarus</taxon>
    </lineage>
</organism>
<dbReference type="GO" id="GO:0005576">
    <property type="term" value="C:extracellular region"/>
    <property type="evidence" value="ECO:0007669"/>
    <property type="project" value="InterPro"/>
</dbReference>
<feature type="signal peptide" evidence="3">
    <location>
        <begin position="1"/>
        <end position="19"/>
    </location>
</feature>
<keyword evidence="2" id="KW-0812">Transmembrane</keyword>
<feature type="transmembrane region" description="Helical" evidence="2">
    <location>
        <begin position="75"/>
        <end position="95"/>
    </location>
</feature>
<name>A0A8J5JMU9_HOMAM</name>
<dbReference type="InterPro" id="IPR002557">
    <property type="entry name" value="Chitin-bd_dom"/>
</dbReference>
<dbReference type="Pfam" id="PF01607">
    <property type="entry name" value="CBM_14"/>
    <property type="match status" value="1"/>
</dbReference>
<dbReference type="InterPro" id="IPR052976">
    <property type="entry name" value="Scoloptoxin-like"/>
</dbReference>
<gene>
    <name evidence="5" type="ORF">Hamer_G005801</name>
</gene>
<dbReference type="Proteomes" id="UP000747542">
    <property type="component" value="Unassembled WGS sequence"/>
</dbReference>
<dbReference type="InterPro" id="IPR036508">
    <property type="entry name" value="Chitin-bd_dom_sf"/>
</dbReference>
<accession>A0A8J5JMU9</accession>
<keyword evidence="6" id="KW-1185">Reference proteome</keyword>
<keyword evidence="2" id="KW-0472">Membrane</keyword>
<feature type="compositionally biased region" description="Polar residues" evidence="1">
    <location>
        <begin position="226"/>
        <end position="235"/>
    </location>
</feature>
<keyword evidence="2" id="KW-1133">Transmembrane helix</keyword>
<evidence type="ECO:0000256" key="1">
    <source>
        <dbReference type="SAM" id="MobiDB-lite"/>
    </source>
</evidence>
<dbReference type="SMART" id="SM00494">
    <property type="entry name" value="ChtBD2"/>
    <property type="match status" value="1"/>
</dbReference>